<dbReference type="PROSITE" id="PS50975">
    <property type="entry name" value="ATP_GRASP"/>
    <property type="match status" value="1"/>
</dbReference>
<evidence type="ECO:0000256" key="2">
    <source>
        <dbReference type="ARBA" id="ARBA00004752"/>
    </source>
</evidence>
<name>A0A1I7KR78_9BACL</name>
<dbReference type="NCBIfam" id="NF010623">
    <property type="entry name" value="PRK14016.1"/>
    <property type="match status" value="1"/>
</dbReference>
<dbReference type="GO" id="GO:0071161">
    <property type="term" value="F:cyanophycin synthetase activity (L-arginine-adding)"/>
    <property type="evidence" value="ECO:0007669"/>
    <property type="project" value="UniProtKB-EC"/>
</dbReference>
<dbReference type="InterPro" id="IPR004101">
    <property type="entry name" value="Mur_ligase_C"/>
</dbReference>
<dbReference type="EC" id="6.3.2.30" evidence="5"/>
<dbReference type="EC" id="6.3.2.29" evidence="6"/>
<dbReference type="PANTHER" id="PTHR23135">
    <property type="entry name" value="MUR LIGASE FAMILY MEMBER"/>
    <property type="match status" value="1"/>
</dbReference>
<evidence type="ECO:0000256" key="14">
    <source>
        <dbReference type="PROSITE-ProRule" id="PRU00409"/>
    </source>
</evidence>
<dbReference type="Gene3D" id="3.40.1190.10">
    <property type="entry name" value="Mur-like, catalytic domain"/>
    <property type="match status" value="1"/>
</dbReference>
<gene>
    <name evidence="16" type="ORF">SAMN05421543_11838</name>
</gene>
<dbReference type="GO" id="GO:0004326">
    <property type="term" value="F:tetrahydrofolylpolyglutamate synthase activity"/>
    <property type="evidence" value="ECO:0007669"/>
    <property type="project" value="InterPro"/>
</dbReference>
<evidence type="ECO:0000256" key="7">
    <source>
        <dbReference type="ARBA" id="ARBA00022036"/>
    </source>
</evidence>
<dbReference type="Pfam" id="PF08245">
    <property type="entry name" value="Mur_ligase_M"/>
    <property type="match status" value="1"/>
</dbReference>
<evidence type="ECO:0000313" key="17">
    <source>
        <dbReference type="Proteomes" id="UP000183508"/>
    </source>
</evidence>
<comment type="pathway">
    <text evidence="2">Cell wall biogenesis; peptidoglycan biosynthesis.</text>
</comment>
<dbReference type="Pfam" id="PF02875">
    <property type="entry name" value="Mur_ligase_C"/>
    <property type="match status" value="1"/>
</dbReference>
<protein>
    <recommendedName>
        <fullName evidence="7">Cyanophycin synthetase</fullName>
        <ecNumber evidence="6">6.3.2.29</ecNumber>
        <ecNumber evidence="5">6.3.2.30</ecNumber>
    </recommendedName>
    <alternativeName>
        <fullName evidence="11">Cyanophycin synthase</fullName>
    </alternativeName>
</protein>
<keyword evidence="10 14" id="KW-0067">ATP-binding</keyword>
<comment type="subunit">
    <text evidence="4">Homodimer.</text>
</comment>
<dbReference type="Proteomes" id="UP000183508">
    <property type="component" value="Unassembled WGS sequence"/>
</dbReference>
<dbReference type="PROSITE" id="PS01011">
    <property type="entry name" value="FOLYLPOLYGLU_SYNT_1"/>
    <property type="match status" value="1"/>
</dbReference>
<organism evidence="16 17">
    <name type="scientific">Alicyclobacillus macrosporangiidus</name>
    <dbReference type="NCBI Taxonomy" id="392015"/>
    <lineage>
        <taxon>Bacteria</taxon>
        <taxon>Bacillati</taxon>
        <taxon>Bacillota</taxon>
        <taxon>Bacilli</taxon>
        <taxon>Bacillales</taxon>
        <taxon>Alicyclobacillaceae</taxon>
        <taxon>Alicyclobacillus</taxon>
    </lineage>
</organism>
<keyword evidence="8" id="KW-0436">Ligase</keyword>
<dbReference type="SUPFAM" id="SSF53244">
    <property type="entry name" value="MurD-like peptide ligases, peptide-binding domain"/>
    <property type="match status" value="1"/>
</dbReference>
<evidence type="ECO:0000256" key="13">
    <source>
        <dbReference type="ARBA" id="ARBA00048425"/>
    </source>
</evidence>
<dbReference type="InterPro" id="IPR036615">
    <property type="entry name" value="Mur_ligase_C_dom_sf"/>
</dbReference>
<accession>A0A1I7KR78</accession>
<evidence type="ECO:0000259" key="15">
    <source>
        <dbReference type="PROSITE" id="PS50975"/>
    </source>
</evidence>
<evidence type="ECO:0000256" key="11">
    <source>
        <dbReference type="ARBA" id="ARBA00031353"/>
    </source>
</evidence>
<dbReference type="RefSeq" id="WP_074954746.1">
    <property type="nucleotide sequence ID" value="NZ_FPBV01000018.1"/>
</dbReference>
<evidence type="ECO:0000256" key="4">
    <source>
        <dbReference type="ARBA" id="ARBA00011738"/>
    </source>
</evidence>
<evidence type="ECO:0000256" key="5">
    <source>
        <dbReference type="ARBA" id="ARBA00012968"/>
    </source>
</evidence>
<evidence type="ECO:0000256" key="3">
    <source>
        <dbReference type="ARBA" id="ARBA00009060"/>
    </source>
</evidence>
<dbReference type="SMART" id="SM01209">
    <property type="entry name" value="GARS_A"/>
    <property type="match status" value="1"/>
</dbReference>
<dbReference type="NCBIfam" id="TIGR02068">
    <property type="entry name" value="cya_phycin_syn"/>
    <property type="match status" value="1"/>
</dbReference>
<dbReference type="InterPro" id="IPR011761">
    <property type="entry name" value="ATP-grasp"/>
</dbReference>
<evidence type="ECO:0000256" key="12">
    <source>
        <dbReference type="ARBA" id="ARBA00048094"/>
    </source>
</evidence>
<dbReference type="InterPro" id="IPR018109">
    <property type="entry name" value="Folylpolyglutamate_synth_CS"/>
</dbReference>
<reference evidence="17" key="1">
    <citation type="submission" date="2016-10" db="EMBL/GenBank/DDBJ databases">
        <authorList>
            <person name="Varghese N."/>
        </authorList>
    </citation>
    <scope>NUCLEOTIDE SEQUENCE [LARGE SCALE GENOMIC DNA]</scope>
    <source>
        <strain evidence="17">DSM 17980</strain>
    </source>
</reference>
<dbReference type="PANTHER" id="PTHR23135:SF18">
    <property type="entry name" value="CYANOPHYCIN SYNTHETASE"/>
    <property type="match status" value="1"/>
</dbReference>
<dbReference type="EMBL" id="FPBV01000018">
    <property type="protein sequence ID" value="SFU99908.1"/>
    <property type="molecule type" value="Genomic_DNA"/>
</dbReference>
<evidence type="ECO:0000256" key="1">
    <source>
        <dbReference type="ARBA" id="ARBA00003184"/>
    </source>
</evidence>
<dbReference type="Gene3D" id="3.30.470.20">
    <property type="entry name" value="ATP-grasp fold, B domain"/>
    <property type="match status" value="2"/>
</dbReference>
<dbReference type="eggNOG" id="COG0189">
    <property type="taxonomic scope" value="Bacteria"/>
</dbReference>
<dbReference type="Pfam" id="PF18921">
    <property type="entry name" value="Cyanophycin_syn"/>
    <property type="match status" value="1"/>
</dbReference>
<dbReference type="SUPFAM" id="SSF56059">
    <property type="entry name" value="Glutathione synthetase ATP-binding domain-like"/>
    <property type="match status" value="1"/>
</dbReference>
<comment type="function">
    <text evidence="1">Catalyzes the ATP-dependent polymerization of arginine and aspartate to multi-L-arginyl-poly-L-aspartic acid (cyanophycin; a water-insoluble reserve polymer).</text>
</comment>
<dbReference type="InterPro" id="IPR036565">
    <property type="entry name" value="Mur-like_cat_sf"/>
</dbReference>
<dbReference type="InterPro" id="IPR013221">
    <property type="entry name" value="Mur_ligase_cen"/>
</dbReference>
<dbReference type="GO" id="GO:0005524">
    <property type="term" value="F:ATP binding"/>
    <property type="evidence" value="ECO:0007669"/>
    <property type="project" value="UniProtKB-UniRule"/>
</dbReference>
<evidence type="ECO:0000313" key="16">
    <source>
        <dbReference type="EMBL" id="SFU99908.1"/>
    </source>
</evidence>
<dbReference type="Gene3D" id="3.90.190.20">
    <property type="entry name" value="Mur ligase, C-terminal domain"/>
    <property type="match status" value="1"/>
</dbReference>
<proteinExistence type="inferred from homology"/>
<dbReference type="InterPro" id="IPR013651">
    <property type="entry name" value="ATP-grasp_RimK-type"/>
</dbReference>
<keyword evidence="9 14" id="KW-0547">Nucleotide-binding</keyword>
<feature type="domain" description="ATP-grasp" evidence="15">
    <location>
        <begin position="219"/>
        <end position="472"/>
    </location>
</feature>
<evidence type="ECO:0000256" key="6">
    <source>
        <dbReference type="ARBA" id="ARBA00013005"/>
    </source>
</evidence>
<sequence length="883" mass="95233">MNIVSVRHLDGPNIYIYKPVMVARVDLEGLTERESYEFPGFPDRLLRTLPGLREHHCAKGAPGGFVERLYGGTYFGHIVEHVAIEFACLAGVDVHFGRTVYAGRPGLYDIVMECKAYPCQRYLLQAAIGLVEDLLEGVSPSLDAVLAEAERILAGTELGPSTRAIAEAASRRNIPVRRLNEGSLIQLGYGKHRKLVEATVTERTSAVSVDIACDKELTKRLLAEAGIPVPDGEVADDAEGAVAALRRMGPPVVVKPFNGNQGRGVSLDLHSEQEVREAYDIASAISPRVLVERYVQGRNIRFLVVDGRFAAASERIPARVFGDGVHTVRELIERANADPLRGMGHEKPLTRIQVDAVVTSTLRRQRLSLSSVPAAGQEVLLRASANLSTGGEAIDVTGDVHESYVRLAERIARIIGLDVCGIDMVVARPEAPWDRNGCTVIEVNAAPGIRMHEHPSYGLPRAVGERIVESLFPNGADGRIPIVSITGTNGKTTTTRLIAHVLAATGRTVGMTTTSGVWIGGERVLEGDTTGPNSARVVLSDPAVEVAVLETARGGIVRGGLAYDRANVAVITNIRVDHLGQDGVETLEDLVHIKSLVGECVWEDGTVVLNADDEHLVELAPRLPAQVAYFSMSDQNPVLKRHLACGGVGYYVSRGWIVEGRGNLTWEVAPVRDIPLTMQGLARFHTENCLAAVAALRALGCTRQQVASGLTTFLPSEHNPGRCMLYRLPGGAYAVLDYGHNPDGFQRMGEWLKQVPHRRLIGVVGVPGDRMDSVIRQSGRQAAEIFDAFVVKEDADKRGRRDGEVAALLAEEIQALAPGKPCTVIAREPEALRFALSQAVAGDVVVMFFEQLAPAQEVVRAFDGVPVAGFDVTPAQPFAAIPL</sequence>
<dbReference type="OrthoDB" id="9803907at2"/>
<dbReference type="GO" id="GO:0071160">
    <property type="term" value="F:cyanophycin synthetase activity (L-aspartate-adding)"/>
    <property type="evidence" value="ECO:0007669"/>
    <property type="project" value="UniProtKB-EC"/>
</dbReference>
<keyword evidence="17" id="KW-1185">Reference proteome</keyword>
<dbReference type="GO" id="GO:0046872">
    <property type="term" value="F:metal ion binding"/>
    <property type="evidence" value="ECO:0007669"/>
    <property type="project" value="InterPro"/>
</dbReference>
<evidence type="ECO:0000256" key="9">
    <source>
        <dbReference type="ARBA" id="ARBA00022741"/>
    </source>
</evidence>
<dbReference type="SUPFAM" id="SSF53623">
    <property type="entry name" value="MurD-like peptide ligases, catalytic domain"/>
    <property type="match status" value="1"/>
</dbReference>
<dbReference type="AlphaFoldDB" id="A0A1I7KR78"/>
<evidence type="ECO:0000256" key="10">
    <source>
        <dbReference type="ARBA" id="ARBA00022840"/>
    </source>
</evidence>
<dbReference type="eggNOG" id="COG0769">
    <property type="taxonomic scope" value="Bacteria"/>
</dbReference>
<dbReference type="InterPro" id="IPR011810">
    <property type="entry name" value="Cya_phycin_syn"/>
</dbReference>
<comment type="catalytic activity">
    <reaction evidence="12">
        <text>[L-4-(L-arginin-2-N-yl)aspartate](n)-L-aspartate + L-arginine + ATP = [L-4-(L-arginin-2-N-yl)aspartate](n+1) + ADP + phosphate + H(+)</text>
        <dbReference type="Rhea" id="RHEA:23888"/>
        <dbReference type="Rhea" id="RHEA-COMP:13732"/>
        <dbReference type="Rhea" id="RHEA-COMP:13733"/>
        <dbReference type="ChEBI" id="CHEBI:15378"/>
        <dbReference type="ChEBI" id="CHEBI:30616"/>
        <dbReference type="ChEBI" id="CHEBI:32682"/>
        <dbReference type="ChEBI" id="CHEBI:43474"/>
        <dbReference type="ChEBI" id="CHEBI:137986"/>
        <dbReference type="ChEBI" id="CHEBI:137990"/>
        <dbReference type="ChEBI" id="CHEBI:456216"/>
        <dbReference type="EC" id="6.3.2.30"/>
    </reaction>
</comment>
<dbReference type="Pfam" id="PF08443">
    <property type="entry name" value="RimK"/>
    <property type="match status" value="1"/>
</dbReference>
<dbReference type="InterPro" id="IPR044019">
    <property type="entry name" value="Cyanophycin_syn_N"/>
</dbReference>
<dbReference type="STRING" id="392015.SAMN05421543_11838"/>
<evidence type="ECO:0000256" key="8">
    <source>
        <dbReference type="ARBA" id="ARBA00022598"/>
    </source>
</evidence>
<comment type="similarity">
    <text evidence="3">In the C-terminal section; belongs to the MurCDEF family.</text>
</comment>
<comment type="catalytic activity">
    <reaction evidence="13">
        <text>[L-4-(L-arginin-2-N-yl)aspartate](n) + L-aspartate + ATP = [L-4-(L-arginin-2-N-yl)aspartate](n)-L-aspartate + ADP + phosphate + H(+)</text>
        <dbReference type="Rhea" id="RHEA:13277"/>
        <dbReference type="Rhea" id="RHEA-COMP:13728"/>
        <dbReference type="Rhea" id="RHEA-COMP:13733"/>
        <dbReference type="ChEBI" id="CHEBI:15378"/>
        <dbReference type="ChEBI" id="CHEBI:29991"/>
        <dbReference type="ChEBI" id="CHEBI:30616"/>
        <dbReference type="ChEBI" id="CHEBI:43474"/>
        <dbReference type="ChEBI" id="CHEBI:137986"/>
        <dbReference type="ChEBI" id="CHEBI:137990"/>
        <dbReference type="ChEBI" id="CHEBI:456216"/>
        <dbReference type="EC" id="6.3.2.29"/>
    </reaction>
</comment>